<comment type="similarity">
    <text evidence="2 9">Belongs to the ADP/ATP translocase tlc family.</text>
</comment>
<keyword evidence="8 9" id="KW-0472">Membrane</keyword>
<evidence type="ECO:0000256" key="6">
    <source>
        <dbReference type="ARBA" id="ARBA00022840"/>
    </source>
</evidence>
<dbReference type="Pfam" id="PF03219">
    <property type="entry name" value="TLC"/>
    <property type="match status" value="1"/>
</dbReference>
<reference evidence="11 12" key="1">
    <citation type="journal article" date="2015" name="Plant Cell">
        <title>Oil accumulation by the oleaginous diatom Fistulifera solaris as revealed by the genome and transcriptome.</title>
        <authorList>
            <person name="Tanaka T."/>
            <person name="Maeda Y."/>
            <person name="Veluchamy A."/>
            <person name="Tanaka M."/>
            <person name="Abida H."/>
            <person name="Marechal E."/>
            <person name="Bowler C."/>
            <person name="Muto M."/>
            <person name="Sunaga Y."/>
            <person name="Tanaka M."/>
            <person name="Yoshino T."/>
            <person name="Taniguchi T."/>
            <person name="Fukuda Y."/>
            <person name="Nemoto M."/>
            <person name="Matsumoto M."/>
            <person name="Wong P.S."/>
            <person name="Aburatani S."/>
            <person name="Fujibuchi W."/>
        </authorList>
    </citation>
    <scope>NUCLEOTIDE SEQUENCE [LARGE SCALE GENOMIC DNA]</scope>
    <source>
        <strain evidence="11 12">JPCC DA0580</strain>
    </source>
</reference>
<evidence type="ECO:0000256" key="10">
    <source>
        <dbReference type="SAM" id="MobiDB-lite"/>
    </source>
</evidence>
<dbReference type="EMBL" id="BDSP01000153">
    <property type="protein sequence ID" value="GAX21088.1"/>
    <property type="molecule type" value="Genomic_DNA"/>
</dbReference>
<comment type="subcellular location">
    <subcellularLocation>
        <location evidence="1 9">Membrane</location>
        <topology evidence="1 9">Multi-pass membrane protein</topology>
    </subcellularLocation>
</comment>
<evidence type="ECO:0000256" key="3">
    <source>
        <dbReference type="ARBA" id="ARBA00022448"/>
    </source>
</evidence>
<feature type="transmembrane region" description="Helical" evidence="9">
    <location>
        <begin position="121"/>
        <end position="142"/>
    </location>
</feature>
<proteinExistence type="inferred from homology"/>
<feature type="transmembrane region" description="Helical" evidence="9">
    <location>
        <begin position="290"/>
        <end position="315"/>
    </location>
</feature>
<sequence>MPSMQKLLSLPRGGATLGLASSAIQLTSSFASDTQLSPEKGLFGLTPEGKAVLCMAIAMSFHYLGYSLARPVTVALFTSASSGYAGVAGAFPFAMAFVSPLSLLLLMGYTHVLDKHGARRTMIQTTSFCSIAIALSAVLIAYCHHFQLMYQGIPLVKFITAPLFVFREAYVQLLTSQYWSFMASILNPSQSEKWFGPIAGLTSLTSALSGFLVTPVVQRVGLSGALMGTAVTLIISLLLSSSAYDVARKYGFEPKDTTESSQPKTKAPSKTSHGVGTVEKMVSLFERVPLLRLLFFEVLASQAMATILNISFVAALSTAIPNDTKRAGYVGVFFSAINLLTMVIQFGALPSLIQSIEARDLWRAMPVLTFLFTSFQATQKNPSLAIVSASFLAMKVTEYSVRRLLDEMLFVPLDFESRFLGKELIGVFGYRFGKSLMSLVLSALTSSMGNIGLQETSILSSFVSIAWLRIAWELGSNVPTREEAERSFASTRKPKK</sequence>
<evidence type="ECO:0000256" key="4">
    <source>
        <dbReference type="ARBA" id="ARBA00022692"/>
    </source>
</evidence>
<comment type="caution">
    <text evidence="11">The sequence shown here is derived from an EMBL/GenBank/DDBJ whole genome shotgun (WGS) entry which is preliminary data.</text>
</comment>
<dbReference type="AlphaFoldDB" id="A0A1Z5K529"/>
<keyword evidence="12" id="KW-1185">Reference proteome</keyword>
<dbReference type="GO" id="GO:0005471">
    <property type="term" value="F:ATP:ADP antiporter activity"/>
    <property type="evidence" value="ECO:0007669"/>
    <property type="project" value="InterPro"/>
</dbReference>
<dbReference type="InterPro" id="IPR036259">
    <property type="entry name" value="MFS_trans_sf"/>
</dbReference>
<feature type="region of interest" description="Disordered" evidence="10">
    <location>
        <begin position="254"/>
        <end position="273"/>
    </location>
</feature>
<organism evidence="11 12">
    <name type="scientific">Fistulifera solaris</name>
    <name type="common">Oleaginous diatom</name>
    <dbReference type="NCBI Taxonomy" id="1519565"/>
    <lineage>
        <taxon>Eukaryota</taxon>
        <taxon>Sar</taxon>
        <taxon>Stramenopiles</taxon>
        <taxon>Ochrophyta</taxon>
        <taxon>Bacillariophyta</taxon>
        <taxon>Bacillariophyceae</taxon>
        <taxon>Bacillariophycidae</taxon>
        <taxon>Naviculales</taxon>
        <taxon>Naviculaceae</taxon>
        <taxon>Fistulifera</taxon>
    </lineage>
</organism>
<accession>A0A1Z5K529</accession>
<feature type="compositionally biased region" description="Polar residues" evidence="10">
    <location>
        <begin position="259"/>
        <end position="273"/>
    </location>
</feature>
<evidence type="ECO:0000256" key="2">
    <source>
        <dbReference type="ARBA" id="ARBA00007127"/>
    </source>
</evidence>
<evidence type="ECO:0000256" key="7">
    <source>
        <dbReference type="ARBA" id="ARBA00022989"/>
    </source>
</evidence>
<feature type="transmembrane region" description="Helical" evidence="9">
    <location>
        <begin position="194"/>
        <end position="214"/>
    </location>
</feature>
<keyword evidence="5 9" id="KW-0547">Nucleotide-binding</keyword>
<dbReference type="GO" id="GO:0005524">
    <property type="term" value="F:ATP binding"/>
    <property type="evidence" value="ECO:0007669"/>
    <property type="project" value="UniProtKB-KW"/>
</dbReference>
<keyword evidence="4 9" id="KW-0812">Transmembrane</keyword>
<dbReference type="Proteomes" id="UP000198406">
    <property type="component" value="Unassembled WGS sequence"/>
</dbReference>
<feature type="transmembrane region" description="Helical" evidence="9">
    <location>
        <begin position="84"/>
        <end position="109"/>
    </location>
</feature>
<evidence type="ECO:0000256" key="1">
    <source>
        <dbReference type="ARBA" id="ARBA00004141"/>
    </source>
</evidence>
<gene>
    <name evidence="11" type="ORF">FisN_1Lh239</name>
</gene>
<dbReference type="InParanoid" id="A0A1Z5K529"/>
<protein>
    <recommendedName>
        <fullName evidence="9">ADP,ATP carrier protein</fullName>
    </recommendedName>
</protein>
<dbReference type="InterPro" id="IPR004667">
    <property type="entry name" value="ADP_ATP_car_bac_type"/>
</dbReference>
<dbReference type="PANTHER" id="PTHR31187:SF1">
    <property type="entry name" value="ADP,ATP CARRIER PROTEIN 1"/>
    <property type="match status" value="1"/>
</dbReference>
<evidence type="ECO:0000256" key="5">
    <source>
        <dbReference type="ARBA" id="ARBA00022741"/>
    </source>
</evidence>
<dbReference type="GO" id="GO:0016020">
    <property type="term" value="C:membrane"/>
    <property type="evidence" value="ECO:0007669"/>
    <property type="project" value="UniProtKB-SubCell"/>
</dbReference>
<keyword evidence="3 9" id="KW-0813">Transport</keyword>
<dbReference type="SUPFAM" id="SSF103473">
    <property type="entry name" value="MFS general substrate transporter"/>
    <property type="match status" value="1"/>
</dbReference>
<keyword evidence="7 9" id="KW-1133">Transmembrane helix</keyword>
<feature type="transmembrane region" description="Helical" evidence="9">
    <location>
        <begin position="327"/>
        <end position="349"/>
    </location>
</feature>
<name>A0A1Z5K529_FISSO</name>
<evidence type="ECO:0000256" key="9">
    <source>
        <dbReference type="RuleBase" id="RU363121"/>
    </source>
</evidence>
<evidence type="ECO:0000256" key="8">
    <source>
        <dbReference type="ARBA" id="ARBA00023136"/>
    </source>
</evidence>
<evidence type="ECO:0000313" key="11">
    <source>
        <dbReference type="EMBL" id="GAX21088.1"/>
    </source>
</evidence>
<dbReference type="OrthoDB" id="45897at2759"/>
<feature type="transmembrane region" description="Helical" evidence="9">
    <location>
        <begin position="220"/>
        <end position="239"/>
    </location>
</feature>
<keyword evidence="6 9" id="KW-0067">ATP-binding</keyword>
<dbReference type="PANTHER" id="PTHR31187">
    <property type="match status" value="1"/>
</dbReference>
<evidence type="ECO:0000313" key="12">
    <source>
        <dbReference type="Proteomes" id="UP000198406"/>
    </source>
</evidence>